<dbReference type="STRING" id="312017.Q24GE5"/>
<dbReference type="FunFam" id="3.90.228.10:FF:000002">
    <property type="entry name" value="Poly [ADP-ribose] polymerase"/>
    <property type="match status" value="1"/>
</dbReference>
<evidence type="ECO:0000256" key="6">
    <source>
        <dbReference type="ARBA" id="ARBA00022737"/>
    </source>
</evidence>
<dbReference type="HOGENOM" id="CLU_004841_2_1_1"/>
<dbReference type="InterPro" id="IPR008893">
    <property type="entry name" value="WGR_domain"/>
</dbReference>
<dbReference type="InterPro" id="IPR012317">
    <property type="entry name" value="Poly(ADP-ribose)pol_cat_dom"/>
</dbReference>
<dbReference type="GO" id="GO:0008270">
    <property type="term" value="F:zinc ion binding"/>
    <property type="evidence" value="ECO:0007669"/>
    <property type="project" value="UniProtKB-KW"/>
</dbReference>
<keyword evidence="21" id="KW-1185">Reference proteome</keyword>
<feature type="compositionally biased region" description="Polar residues" evidence="16">
    <location>
        <begin position="29"/>
        <end position="47"/>
    </location>
</feature>
<evidence type="ECO:0000313" key="20">
    <source>
        <dbReference type="EMBL" id="EAS06926.2"/>
    </source>
</evidence>
<proteinExistence type="inferred from homology"/>
<evidence type="ECO:0000256" key="13">
    <source>
        <dbReference type="ARBA" id="ARBA00024347"/>
    </source>
</evidence>
<evidence type="ECO:0000256" key="3">
    <source>
        <dbReference type="ARBA" id="ARBA00022679"/>
    </source>
</evidence>
<sequence length="536" mass="61613">MSDQSSNNSGNNDQIGNSQPVTKDDKHNTNVGSNTNIDGTNPINKSTTDNIKKQIIQGVAPVDEFCPQKGVEVYYDKDKIYSAKLNQANMTKNNNKFYVIQILKGKINEFFVFSRWGRVGFQGQSSLKGPYNLQRAIQEYNQKLLEKTTVKDYRILDMDYGHDDILQNLEEKMKKDTDTCQLPKQVISLMSLIFDMNMFNNQMKEIGYDAKKMPLGKLSKDNINKAYGILKDLYDEVEKQDKDIVKIATMCNDFYSYIPHDFGFKKMQDQILDSTQKVKEKLEMIDSIQNIQIATKILEDQSQGQNGNAVNLIQSQYEKLNCSITPLKDEKIYQTIKTYLDNTHSYIHDRYTLEIEDIFEVERQGEKERYMKQLNNKMLLWHGSRLTNYVGILSQGLRIAPPEAPANGYMFGKGVYFADMCSKSANYCQANKLNNTGLMFLCEVALGNTNDLISAGYNASKLPYGKYSVRALGQIAPPKNSYINIYDDVTVPIGKGQVRDYKNRLKTPLLHNEYIVYNVKQIMLKYLLRLKFNFKR</sequence>
<dbReference type="InterPro" id="IPR004102">
    <property type="entry name" value="Poly(ADP-ribose)pol_reg_dom"/>
</dbReference>
<dbReference type="GO" id="GO:0003677">
    <property type="term" value="F:DNA binding"/>
    <property type="evidence" value="ECO:0007669"/>
    <property type="project" value="UniProtKB-KW"/>
</dbReference>
<dbReference type="SUPFAM" id="SSF47587">
    <property type="entry name" value="Domain of poly(ADP-ribose) polymerase"/>
    <property type="match status" value="1"/>
</dbReference>
<accession>Q24GE5</accession>
<dbReference type="GO" id="GO:0016779">
    <property type="term" value="F:nucleotidyltransferase activity"/>
    <property type="evidence" value="ECO:0007669"/>
    <property type="project" value="UniProtKB-KW"/>
</dbReference>
<comment type="subcellular location">
    <subcellularLocation>
        <location evidence="1">Nucleus</location>
    </subcellularLocation>
</comment>
<evidence type="ECO:0000256" key="1">
    <source>
        <dbReference type="ARBA" id="ARBA00004123"/>
    </source>
</evidence>
<evidence type="ECO:0000256" key="14">
    <source>
        <dbReference type="ARBA" id="ARBA00033987"/>
    </source>
</evidence>
<dbReference type="OrthoDB" id="2017365at2759"/>
<feature type="domain" description="WGR" evidence="19">
    <location>
        <begin position="70"/>
        <end position="165"/>
    </location>
</feature>
<dbReference type="GO" id="GO:0070212">
    <property type="term" value="P:protein poly-ADP-ribosylation"/>
    <property type="evidence" value="ECO:0007669"/>
    <property type="project" value="TreeGrafter"/>
</dbReference>
<dbReference type="Gene3D" id="1.20.142.10">
    <property type="entry name" value="Poly(ADP-ribose) polymerase, regulatory domain"/>
    <property type="match status" value="1"/>
</dbReference>
<dbReference type="InterPro" id="IPR036616">
    <property type="entry name" value="Poly(ADP-ribose)pol_reg_dom_sf"/>
</dbReference>
<dbReference type="GO" id="GO:0006302">
    <property type="term" value="P:double-strand break repair"/>
    <property type="evidence" value="ECO:0007669"/>
    <property type="project" value="TreeGrafter"/>
</dbReference>
<dbReference type="FunFam" id="1.20.142.10:FF:000002">
    <property type="entry name" value="Poly [ADP-ribose] polymerase"/>
    <property type="match status" value="1"/>
</dbReference>
<evidence type="ECO:0000256" key="11">
    <source>
        <dbReference type="ARBA" id="ARBA00023125"/>
    </source>
</evidence>
<name>Q24GE5_TETTS</name>
<evidence type="ECO:0000256" key="8">
    <source>
        <dbReference type="ARBA" id="ARBA00022771"/>
    </source>
</evidence>
<dbReference type="EMBL" id="GG662257">
    <property type="protein sequence ID" value="EAS06926.2"/>
    <property type="molecule type" value="Genomic_DNA"/>
</dbReference>
<evidence type="ECO:0000256" key="5">
    <source>
        <dbReference type="ARBA" id="ARBA00022723"/>
    </source>
</evidence>
<keyword evidence="7" id="KW-0013">ADP-ribosylation</keyword>
<dbReference type="GeneID" id="7838640"/>
<evidence type="ECO:0000256" key="4">
    <source>
        <dbReference type="ARBA" id="ARBA00022695"/>
    </source>
</evidence>
<dbReference type="GO" id="GO:1990404">
    <property type="term" value="F:NAD+-protein mono-ADP-ribosyltransferase activity"/>
    <property type="evidence" value="ECO:0007669"/>
    <property type="project" value="TreeGrafter"/>
</dbReference>
<comment type="similarity">
    <text evidence="13">Belongs to the ARTD/PARP family.</text>
</comment>
<dbReference type="CDD" id="cd01437">
    <property type="entry name" value="parp_like"/>
    <property type="match status" value="1"/>
</dbReference>
<feature type="compositionally biased region" description="Low complexity" evidence="16">
    <location>
        <begin position="1"/>
        <end position="19"/>
    </location>
</feature>
<feature type="domain" description="PARP catalytic" evidence="17">
    <location>
        <begin position="311"/>
        <end position="536"/>
    </location>
</feature>
<dbReference type="InterPro" id="IPR036930">
    <property type="entry name" value="WGR_dom_sf"/>
</dbReference>
<keyword evidence="9" id="KW-0862">Zinc</keyword>
<dbReference type="RefSeq" id="XP_001027168.2">
    <property type="nucleotide sequence ID" value="XM_001027168.2"/>
</dbReference>
<dbReference type="CDD" id="cd07997">
    <property type="entry name" value="WGR_PARP"/>
    <property type="match status" value="1"/>
</dbReference>
<evidence type="ECO:0000256" key="16">
    <source>
        <dbReference type="SAM" id="MobiDB-lite"/>
    </source>
</evidence>
<dbReference type="InParanoid" id="Q24GE5"/>
<dbReference type="EC" id="2.4.2.-" evidence="15"/>
<comment type="catalytic activity">
    <reaction evidence="14">
        <text>NAD(+) + (ADP-D-ribosyl)n-acceptor = nicotinamide + (ADP-D-ribosyl)n+1-acceptor + H(+).</text>
        <dbReference type="EC" id="2.4.2.30"/>
    </reaction>
</comment>
<keyword evidence="5" id="KW-0479">Metal-binding</keyword>
<evidence type="ECO:0000259" key="18">
    <source>
        <dbReference type="PROSITE" id="PS51060"/>
    </source>
</evidence>
<feature type="region of interest" description="Disordered" evidence="16">
    <location>
        <begin position="1"/>
        <end position="47"/>
    </location>
</feature>
<dbReference type="InterPro" id="IPR050800">
    <property type="entry name" value="ARTD/PARP"/>
</dbReference>
<dbReference type="KEGG" id="tet:TTHERM_00726460"/>
<dbReference type="PROSITE" id="PS51059">
    <property type="entry name" value="PARP_CATALYTIC"/>
    <property type="match status" value="1"/>
</dbReference>
<keyword evidence="2 15" id="KW-0328">Glycosyltransferase</keyword>
<dbReference type="eggNOG" id="KOG1037">
    <property type="taxonomic scope" value="Eukaryota"/>
</dbReference>
<dbReference type="PROSITE" id="PS51977">
    <property type="entry name" value="WGR"/>
    <property type="match status" value="1"/>
</dbReference>
<keyword evidence="4" id="KW-0548">Nucleotidyltransferase</keyword>
<evidence type="ECO:0000256" key="10">
    <source>
        <dbReference type="ARBA" id="ARBA00023027"/>
    </source>
</evidence>
<keyword evidence="10 15" id="KW-0520">NAD</keyword>
<dbReference type="Pfam" id="PF02877">
    <property type="entry name" value="PARP_reg"/>
    <property type="match status" value="1"/>
</dbReference>
<dbReference type="Proteomes" id="UP000009168">
    <property type="component" value="Unassembled WGS sequence"/>
</dbReference>
<gene>
    <name evidence="20" type="ORF">TTHERM_00726460</name>
</gene>
<evidence type="ECO:0000256" key="9">
    <source>
        <dbReference type="ARBA" id="ARBA00022833"/>
    </source>
</evidence>
<dbReference type="PROSITE" id="PS51060">
    <property type="entry name" value="PARP_ALPHA_HD"/>
    <property type="match status" value="1"/>
</dbReference>
<evidence type="ECO:0000259" key="19">
    <source>
        <dbReference type="PROSITE" id="PS51977"/>
    </source>
</evidence>
<keyword evidence="3 15" id="KW-0808">Transferase</keyword>
<dbReference type="SUPFAM" id="SSF142921">
    <property type="entry name" value="WGR domain-like"/>
    <property type="match status" value="1"/>
</dbReference>
<keyword evidence="6" id="KW-0677">Repeat</keyword>
<keyword evidence="12" id="KW-0539">Nucleus</keyword>
<dbReference type="GO" id="GO:0005730">
    <property type="term" value="C:nucleolus"/>
    <property type="evidence" value="ECO:0007669"/>
    <property type="project" value="TreeGrafter"/>
</dbReference>
<feature type="domain" description="PARP alpha-helical" evidence="18">
    <location>
        <begin position="179"/>
        <end position="299"/>
    </location>
</feature>
<dbReference type="AlphaFoldDB" id="Q24GE5"/>
<dbReference type="Pfam" id="PF05406">
    <property type="entry name" value="WGR"/>
    <property type="match status" value="1"/>
</dbReference>
<evidence type="ECO:0000256" key="12">
    <source>
        <dbReference type="ARBA" id="ARBA00023242"/>
    </source>
</evidence>
<dbReference type="Pfam" id="PF00644">
    <property type="entry name" value="PARP"/>
    <property type="match status" value="1"/>
</dbReference>
<evidence type="ECO:0000256" key="2">
    <source>
        <dbReference type="ARBA" id="ARBA00022676"/>
    </source>
</evidence>
<protein>
    <recommendedName>
        <fullName evidence="15">Poly [ADP-ribose] polymerase</fullName>
        <shortName evidence="15">PARP</shortName>
        <ecNumber evidence="15">2.4.2.-</ecNumber>
    </recommendedName>
</protein>
<organism evidence="20 21">
    <name type="scientific">Tetrahymena thermophila (strain SB210)</name>
    <dbReference type="NCBI Taxonomy" id="312017"/>
    <lineage>
        <taxon>Eukaryota</taxon>
        <taxon>Sar</taxon>
        <taxon>Alveolata</taxon>
        <taxon>Ciliophora</taxon>
        <taxon>Intramacronucleata</taxon>
        <taxon>Oligohymenophorea</taxon>
        <taxon>Hymenostomatida</taxon>
        <taxon>Tetrahymenina</taxon>
        <taxon>Tetrahymenidae</taxon>
        <taxon>Tetrahymena</taxon>
    </lineage>
</organism>
<evidence type="ECO:0000256" key="15">
    <source>
        <dbReference type="RuleBase" id="RU362114"/>
    </source>
</evidence>
<evidence type="ECO:0000256" key="7">
    <source>
        <dbReference type="ARBA" id="ARBA00022765"/>
    </source>
</evidence>
<dbReference type="Gene3D" id="2.20.140.10">
    <property type="entry name" value="WGR domain"/>
    <property type="match status" value="1"/>
</dbReference>
<evidence type="ECO:0000259" key="17">
    <source>
        <dbReference type="PROSITE" id="PS51059"/>
    </source>
</evidence>
<dbReference type="FunFam" id="2.20.140.10:FF:000001">
    <property type="entry name" value="Poly [ADP-ribose] polymerase"/>
    <property type="match status" value="1"/>
</dbReference>
<dbReference type="GO" id="GO:0003950">
    <property type="term" value="F:NAD+ poly-ADP-ribosyltransferase activity"/>
    <property type="evidence" value="ECO:0007669"/>
    <property type="project" value="UniProtKB-UniRule"/>
</dbReference>
<evidence type="ECO:0000313" key="21">
    <source>
        <dbReference type="Proteomes" id="UP000009168"/>
    </source>
</evidence>
<dbReference type="Gene3D" id="3.90.228.10">
    <property type="match status" value="1"/>
</dbReference>
<dbReference type="PANTHER" id="PTHR10459">
    <property type="entry name" value="DNA LIGASE"/>
    <property type="match status" value="1"/>
</dbReference>
<dbReference type="SMART" id="SM00773">
    <property type="entry name" value="WGR"/>
    <property type="match status" value="1"/>
</dbReference>
<dbReference type="PANTHER" id="PTHR10459:SF60">
    <property type="entry name" value="POLY [ADP-RIBOSE] POLYMERASE 2"/>
    <property type="match status" value="1"/>
</dbReference>
<reference evidence="21" key="1">
    <citation type="journal article" date="2006" name="PLoS Biol.">
        <title>Macronuclear genome sequence of the ciliate Tetrahymena thermophila, a model eukaryote.</title>
        <authorList>
            <person name="Eisen J.A."/>
            <person name="Coyne R.S."/>
            <person name="Wu M."/>
            <person name="Wu D."/>
            <person name="Thiagarajan M."/>
            <person name="Wortman J.R."/>
            <person name="Badger J.H."/>
            <person name="Ren Q."/>
            <person name="Amedeo P."/>
            <person name="Jones K.M."/>
            <person name="Tallon L.J."/>
            <person name="Delcher A.L."/>
            <person name="Salzberg S.L."/>
            <person name="Silva J.C."/>
            <person name="Haas B.J."/>
            <person name="Majoros W.H."/>
            <person name="Farzad M."/>
            <person name="Carlton J.M."/>
            <person name="Smith R.K. Jr."/>
            <person name="Garg J."/>
            <person name="Pearlman R.E."/>
            <person name="Karrer K.M."/>
            <person name="Sun L."/>
            <person name="Manning G."/>
            <person name="Elde N.C."/>
            <person name="Turkewitz A.P."/>
            <person name="Asai D.J."/>
            <person name="Wilkes D.E."/>
            <person name="Wang Y."/>
            <person name="Cai H."/>
            <person name="Collins K."/>
            <person name="Stewart B.A."/>
            <person name="Lee S.R."/>
            <person name="Wilamowska K."/>
            <person name="Weinberg Z."/>
            <person name="Ruzzo W.L."/>
            <person name="Wloga D."/>
            <person name="Gaertig J."/>
            <person name="Frankel J."/>
            <person name="Tsao C.-C."/>
            <person name="Gorovsky M.A."/>
            <person name="Keeling P.J."/>
            <person name="Waller R.F."/>
            <person name="Patron N.J."/>
            <person name="Cherry J.M."/>
            <person name="Stover N.A."/>
            <person name="Krieger C.J."/>
            <person name="del Toro C."/>
            <person name="Ryder H.F."/>
            <person name="Williamson S.C."/>
            <person name="Barbeau R.A."/>
            <person name="Hamilton E.P."/>
            <person name="Orias E."/>
        </authorList>
    </citation>
    <scope>NUCLEOTIDE SEQUENCE [LARGE SCALE GENOMIC DNA]</scope>
    <source>
        <strain evidence="21">SB210</strain>
    </source>
</reference>
<keyword evidence="11" id="KW-0238">DNA-binding</keyword>
<keyword evidence="8" id="KW-0863">Zinc-finger</keyword>
<dbReference type="SUPFAM" id="SSF56399">
    <property type="entry name" value="ADP-ribosylation"/>
    <property type="match status" value="1"/>
</dbReference>